<accession>A0ABU1ZPA2</accession>
<evidence type="ECO:0000313" key="1">
    <source>
        <dbReference type="EMBL" id="MDR7307385.1"/>
    </source>
</evidence>
<dbReference type="Proteomes" id="UP001268089">
    <property type="component" value="Unassembled WGS sequence"/>
</dbReference>
<organism evidence="1 2">
    <name type="scientific">Rhodoferax saidenbachensis</name>
    <dbReference type="NCBI Taxonomy" id="1484693"/>
    <lineage>
        <taxon>Bacteria</taxon>
        <taxon>Pseudomonadati</taxon>
        <taxon>Pseudomonadota</taxon>
        <taxon>Betaproteobacteria</taxon>
        <taxon>Burkholderiales</taxon>
        <taxon>Comamonadaceae</taxon>
        <taxon>Rhodoferax</taxon>
    </lineage>
</organism>
<keyword evidence="2" id="KW-1185">Reference proteome</keyword>
<gene>
    <name evidence="1" type="ORF">J2X15_002672</name>
</gene>
<dbReference type="EMBL" id="JAVDXO010000006">
    <property type="protein sequence ID" value="MDR7307385.1"/>
    <property type="molecule type" value="Genomic_DNA"/>
</dbReference>
<proteinExistence type="predicted"/>
<comment type="caution">
    <text evidence="1">The sequence shown here is derived from an EMBL/GenBank/DDBJ whole genome shotgun (WGS) entry which is preliminary data.</text>
</comment>
<name>A0ABU1ZPA2_9BURK</name>
<protein>
    <submittedName>
        <fullName evidence="1">Uncharacterized protein</fullName>
    </submittedName>
</protein>
<reference evidence="1 2" key="1">
    <citation type="submission" date="2023-07" db="EMBL/GenBank/DDBJ databases">
        <title>Sorghum-associated microbial communities from plants grown in Nebraska, USA.</title>
        <authorList>
            <person name="Schachtman D."/>
        </authorList>
    </citation>
    <scope>NUCLEOTIDE SEQUENCE [LARGE SCALE GENOMIC DNA]</scope>
    <source>
        <strain evidence="1 2">BE308</strain>
    </source>
</reference>
<sequence>MGPEKRVAVRPPGLPVATVDLVMERLFGRMYQTAQYPVLCALAAMVNFAGRKRDPVVDYLKTLKFGVNLPSSVFWNWTPTYEGASRLQFNSLINDPAGRVDTAIQMFDVPLGYTFIAPKRKQKIFFKTLATNKLSGTFGCIETSVHGQHELGQGEPGVYDWGSMGGQIQLSKPNQPLWRGLDFSSIVVKVDLIDVRYMGDFMVPPSMFFAKNLAKHMRYKTRHDLQVSLRADKINVGVDWGALNLSCELGGSADMDMTLIDEPVPDLPQHRMIARGEGSFQLKKVGGITLPTWSIFQRKVKIVGTKGPTHRVTWKVEQPPSTPSPPDPYLDFLVRHGV</sequence>
<evidence type="ECO:0000313" key="2">
    <source>
        <dbReference type="Proteomes" id="UP001268089"/>
    </source>
</evidence>